<comment type="caution">
    <text evidence="1">The sequence shown here is derived from an EMBL/GenBank/DDBJ whole genome shotgun (WGS) entry which is preliminary data.</text>
</comment>
<proteinExistence type="predicted"/>
<reference evidence="1 2" key="1">
    <citation type="submission" date="2024-06" db="EMBL/GenBank/DDBJ databases">
        <title>Chitinophaga defluvii sp. nov., isolated from municipal sewage.</title>
        <authorList>
            <person name="Zhang L."/>
        </authorList>
    </citation>
    <scope>NUCLEOTIDE SEQUENCE [LARGE SCALE GENOMIC DNA]</scope>
    <source>
        <strain evidence="1 2">H8</strain>
    </source>
</reference>
<evidence type="ECO:0000313" key="2">
    <source>
        <dbReference type="Proteomes" id="UP001549749"/>
    </source>
</evidence>
<name>A0ABV2T8S7_9BACT</name>
<dbReference type="EMBL" id="JBEXAC010000002">
    <property type="protein sequence ID" value="MET6999434.1"/>
    <property type="molecule type" value="Genomic_DNA"/>
</dbReference>
<accession>A0ABV2T8S7</accession>
<protein>
    <submittedName>
        <fullName evidence="1">Uncharacterized protein</fullName>
    </submittedName>
</protein>
<sequence>MENGMWPYALIIEGHYAQGKLYEGKYLSKPIIELRYFGSAEEAFQSLVREEFHQFDKRLESPVAHPVCYDTAVINDTRTGAKLTEVNIISIDDVPDASPPAGIYLGIADELGFEGFQSIANIDLSRFGDYDPDVPFFLLARYKYDEKGLGLIPQKGLKDLQLFSKDIFLSREKSLFILNVKECYLDVLQGEKNTQYHFDSPKAAFAALLSTNMQQLDSRISDDRNFDTYIKEIGIYSVKGHPLVELKNVKNLPIDKNAAEPGIYLNFPEGLGHFESEFDIDVSGLRDYAKGSRYQLLHHYDDTFSEIVPTEGFNKLKETLQPVEKIQPSLEKGHYEIKYEWDSLTDVPIQPNFYRQVALTKHETVAGAFEELQAINSRLFDVRHAIKMQESGYLKEATIYQNATPILTKFNAQEDLSLPPDLRYKIDLHTVTVDLIRELYPYMAKSEQVSTSQMEFSLKDVADSATGPTNIAARKIENRSSEGKLGL</sequence>
<organism evidence="1 2">
    <name type="scientific">Chitinophaga defluvii</name>
    <dbReference type="NCBI Taxonomy" id="3163343"/>
    <lineage>
        <taxon>Bacteria</taxon>
        <taxon>Pseudomonadati</taxon>
        <taxon>Bacteroidota</taxon>
        <taxon>Chitinophagia</taxon>
        <taxon>Chitinophagales</taxon>
        <taxon>Chitinophagaceae</taxon>
        <taxon>Chitinophaga</taxon>
    </lineage>
</organism>
<dbReference type="Proteomes" id="UP001549749">
    <property type="component" value="Unassembled WGS sequence"/>
</dbReference>
<dbReference type="RefSeq" id="WP_354661998.1">
    <property type="nucleotide sequence ID" value="NZ_JBEXAC010000002.1"/>
</dbReference>
<gene>
    <name evidence="1" type="ORF">ABR189_18745</name>
</gene>
<evidence type="ECO:0000313" key="1">
    <source>
        <dbReference type="EMBL" id="MET6999434.1"/>
    </source>
</evidence>
<keyword evidence="2" id="KW-1185">Reference proteome</keyword>